<evidence type="ECO:0000256" key="1">
    <source>
        <dbReference type="SAM" id="Phobius"/>
    </source>
</evidence>
<evidence type="ECO:0000313" key="3">
    <source>
        <dbReference type="Proteomes" id="UP001430953"/>
    </source>
</evidence>
<feature type="transmembrane region" description="Helical" evidence="1">
    <location>
        <begin position="14"/>
        <end position="36"/>
    </location>
</feature>
<dbReference type="EMBL" id="JADYXP020000026">
    <property type="protein sequence ID" value="KAL0099993.1"/>
    <property type="molecule type" value="Genomic_DNA"/>
</dbReference>
<dbReference type="Proteomes" id="UP001430953">
    <property type="component" value="Unassembled WGS sequence"/>
</dbReference>
<sequence>MVHQLGGNETLHDFILAVVRTLIIAYTGCLIVVLGYKCQRISGGRRRLSRPLRPIPSRYGSRKPRWDKYFSSASVTH</sequence>
<protein>
    <submittedName>
        <fullName evidence="2">Uncharacterized protein</fullName>
    </submittedName>
</protein>
<keyword evidence="3" id="KW-1185">Reference proteome</keyword>
<organism evidence="2 3">
    <name type="scientific">Cardiocondyla obscurior</name>
    <dbReference type="NCBI Taxonomy" id="286306"/>
    <lineage>
        <taxon>Eukaryota</taxon>
        <taxon>Metazoa</taxon>
        <taxon>Ecdysozoa</taxon>
        <taxon>Arthropoda</taxon>
        <taxon>Hexapoda</taxon>
        <taxon>Insecta</taxon>
        <taxon>Pterygota</taxon>
        <taxon>Neoptera</taxon>
        <taxon>Endopterygota</taxon>
        <taxon>Hymenoptera</taxon>
        <taxon>Apocrita</taxon>
        <taxon>Aculeata</taxon>
        <taxon>Formicoidea</taxon>
        <taxon>Formicidae</taxon>
        <taxon>Myrmicinae</taxon>
        <taxon>Cardiocondyla</taxon>
    </lineage>
</organism>
<keyword evidence="1" id="KW-0472">Membrane</keyword>
<gene>
    <name evidence="2" type="ORF">PUN28_019464</name>
</gene>
<proteinExistence type="predicted"/>
<name>A0AAW2E9A8_9HYME</name>
<reference evidence="2 3" key="1">
    <citation type="submission" date="2023-03" db="EMBL/GenBank/DDBJ databases">
        <title>High recombination rates correlate with genetic variation in Cardiocondyla obscurior ants.</title>
        <authorList>
            <person name="Errbii M."/>
        </authorList>
    </citation>
    <scope>NUCLEOTIDE SEQUENCE [LARGE SCALE GENOMIC DNA]</scope>
    <source>
        <strain evidence="2">Alpha-2009</strain>
        <tissue evidence="2">Whole body</tissue>
    </source>
</reference>
<comment type="caution">
    <text evidence="2">The sequence shown here is derived from an EMBL/GenBank/DDBJ whole genome shotgun (WGS) entry which is preliminary data.</text>
</comment>
<evidence type="ECO:0000313" key="2">
    <source>
        <dbReference type="EMBL" id="KAL0099993.1"/>
    </source>
</evidence>
<accession>A0AAW2E9A8</accession>
<keyword evidence="1" id="KW-0812">Transmembrane</keyword>
<keyword evidence="1" id="KW-1133">Transmembrane helix</keyword>
<dbReference type="AlphaFoldDB" id="A0AAW2E9A8"/>